<comment type="caution">
    <text evidence="3">The sequence shown here is derived from an EMBL/GenBank/DDBJ whole genome shotgun (WGS) entry which is preliminary data.</text>
</comment>
<keyword evidence="1" id="KW-0694">RNA-binding</keyword>
<evidence type="ECO:0000259" key="2">
    <source>
        <dbReference type="PROSITE" id="PS50137"/>
    </source>
</evidence>
<dbReference type="EMBL" id="JABCRI010000002">
    <property type="protein sequence ID" value="KAF8411358.1"/>
    <property type="molecule type" value="Genomic_DNA"/>
</dbReference>
<evidence type="ECO:0000256" key="1">
    <source>
        <dbReference type="PROSITE-ProRule" id="PRU00266"/>
    </source>
</evidence>
<evidence type="ECO:0000313" key="3">
    <source>
        <dbReference type="EMBL" id="KAF8411358.1"/>
    </source>
</evidence>
<dbReference type="InterPro" id="IPR014720">
    <property type="entry name" value="dsRBD_dom"/>
</dbReference>
<feature type="domain" description="DRBM" evidence="2">
    <location>
        <begin position="1"/>
        <end position="39"/>
    </location>
</feature>
<evidence type="ECO:0000313" key="4">
    <source>
        <dbReference type="Proteomes" id="UP000655225"/>
    </source>
</evidence>
<proteinExistence type="predicted"/>
<protein>
    <recommendedName>
        <fullName evidence="2">DRBM domain-containing protein</fullName>
    </recommendedName>
</protein>
<sequence>MPFSFTVEIGGIQYIGAAARTKKEAEIKVAWTALLAIQSNAGGPEGEPSDSSQLTVVPCKKKGTESGEDGWGLQRVGSEQNYASGIQVVDSGVLAMEANSNFQDTLKKKSIFNRNEEEISTVEGAADIKVGNSGILVADTNGTSQDGQPMALNFNQNEKDILAWKFCVEFK</sequence>
<reference evidence="3 4" key="1">
    <citation type="submission" date="2020-04" db="EMBL/GenBank/DDBJ databases">
        <title>Plant Genome Project.</title>
        <authorList>
            <person name="Zhang R.-G."/>
        </authorList>
    </citation>
    <scope>NUCLEOTIDE SEQUENCE [LARGE SCALE GENOMIC DNA]</scope>
    <source>
        <strain evidence="3">YNK0</strain>
        <tissue evidence="3">Leaf</tissue>
    </source>
</reference>
<dbReference type="GO" id="GO:0003723">
    <property type="term" value="F:RNA binding"/>
    <property type="evidence" value="ECO:0007669"/>
    <property type="project" value="UniProtKB-UniRule"/>
</dbReference>
<gene>
    <name evidence="3" type="ORF">HHK36_003907</name>
</gene>
<dbReference type="SUPFAM" id="SSF54768">
    <property type="entry name" value="dsRNA-binding domain-like"/>
    <property type="match status" value="1"/>
</dbReference>
<dbReference type="PROSITE" id="PS50137">
    <property type="entry name" value="DS_RBD"/>
    <property type="match status" value="1"/>
</dbReference>
<name>A0A835DP08_TETSI</name>
<dbReference type="OrthoDB" id="1904943at2759"/>
<keyword evidence="4" id="KW-1185">Reference proteome</keyword>
<accession>A0A835DP08</accession>
<organism evidence="3 4">
    <name type="scientific">Tetracentron sinense</name>
    <name type="common">Spur-leaf</name>
    <dbReference type="NCBI Taxonomy" id="13715"/>
    <lineage>
        <taxon>Eukaryota</taxon>
        <taxon>Viridiplantae</taxon>
        <taxon>Streptophyta</taxon>
        <taxon>Embryophyta</taxon>
        <taxon>Tracheophyta</taxon>
        <taxon>Spermatophyta</taxon>
        <taxon>Magnoliopsida</taxon>
        <taxon>Trochodendrales</taxon>
        <taxon>Trochodendraceae</taxon>
        <taxon>Tetracentron</taxon>
    </lineage>
</organism>
<dbReference type="Gene3D" id="3.30.160.20">
    <property type="match status" value="1"/>
</dbReference>
<dbReference type="AlphaFoldDB" id="A0A835DP08"/>
<dbReference type="Proteomes" id="UP000655225">
    <property type="component" value="Unassembled WGS sequence"/>
</dbReference>